<dbReference type="Pfam" id="PF01877">
    <property type="entry name" value="RNA_binding"/>
    <property type="match status" value="1"/>
</dbReference>
<comment type="caution">
    <text evidence="1">The sequence shown here is derived from an EMBL/GenBank/DDBJ whole genome shotgun (WGS) entry which is preliminary data.</text>
</comment>
<evidence type="ECO:0000313" key="2">
    <source>
        <dbReference type="Proteomes" id="UP000070284"/>
    </source>
</evidence>
<dbReference type="PANTHER" id="PTHR38816">
    <property type="entry name" value="EXOSOME SUBUNIT, DUF54 FAMILY-RELATED"/>
    <property type="match status" value="1"/>
</dbReference>
<organism evidence="1 2">
    <name type="scientific">candidate division MSBL1 archaeon SCGC-AAA259E19</name>
    <dbReference type="NCBI Taxonomy" id="1698264"/>
    <lineage>
        <taxon>Archaea</taxon>
        <taxon>Methanobacteriati</taxon>
        <taxon>Methanobacteriota</taxon>
        <taxon>candidate division MSBL1</taxon>
    </lineage>
</organism>
<accession>A0A133UP47</accession>
<dbReference type="Proteomes" id="UP000070284">
    <property type="component" value="Unassembled WGS sequence"/>
</dbReference>
<dbReference type="PANTHER" id="PTHR38816:SF1">
    <property type="entry name" value="EXOSOME SUBUNIT"/>
    <property type="match status" value="1"/>
</dbReference>
<evidence type="ECO:0000313" key="1">
    <source>
        <dbReference type="EMBL" id="KXA95910.1"/>
    </source>
</evidence>
<dbReference type="EMBL" id="LHXO01000001">
    <property type="protein sequence ID" value="KXA95910.1"/>
    <property type="molecule type" value="Genomic_DNA"/>
</dbReference>
<dbReference type="SUPFAM" id="SSF55282">
    <property type="entry name" value="RL5-like"/>
    <property type="match status" value="1"/>
</dbReference>
<name>A0A133UP47_9EURY</name>
<sequence length="154" mass="17744">MKLPFKSVSISTIVHATESEEKVKQAMGSILPEEVGIEASEAEGHYGDTKIILSADIERRPHLREFWDTLLKKLEEGEREWLSREAIGRMGDDCRLYLRFDKQHIIKNDQIKFTDEGDVLHVRINISAYPAKKKIAVEKMKDFIEAGLDFKSRN</sequence>
<protein>
    <recommendedName>
        <fullName evidence="3">Exosome protein</fullName>
    </recommendedName>
</protein>
<dbReference type="Gene3D" id="3.30.1440.10">
    <property type="match status" value="1"/>
</dbReference>
<dbReference type="InterPro" id="IPR002739">
    <property type="entry name" value="PAB1135-like"/>
</dbReference>
<proteinExistence type="predicted"/>
<dbReference type="InterPro" id="IPR022803">
    <property type="entry name" value="Ribosomal_uL5_dom_sf"/>
</dbReference>
<evidence type="ECO:0008006" key="3">
    <source>
        <dbReference type="Google" id="ProtNLM"/>
    </source>
</evidence>
<keyword evidence="2" id="KW-1185">Reference proteome</keyword>
<gene>
    <name evidence="1" type="ORF">AKJ65_00225</name>
</gene>
<reference evidence="1 2" key="1">
    <citation type="journal article" date="2016" name="Sci. Rep.">
        <title>Metabolic traits of an uncultured archaeal lineage -MSBL1- from brine pools of the Red Sea.</title>
        <authorList>
            <person name="Mwirichia R."/>
            <person name="Alam I."/>
            <person name="Rashid M."/>
            <person name="Vinu M."/>
            <person name="Ba-Alawi W."/>
            <person name="Anthony Kamau A."/>
            <person name="Kamanda Ngugi D."/>
            <person name="Goker M."/>
            <person name="Klenk H.P."/>
            <person name="Bajic V."/>
            <person name="Stingl U."/>
        </authorList>
    </citation>
    <scope>NUCLEOTIDE SEQUENCE [LARGE SCALE GENOMIC DNA]</scope>
    <source>
        <strain evidence="1">SCGC-AAA259E19</strain>
    </source>
</reference>
<dbReference type="AlphaFoldDB" id="A0A133UP47"/>